<name>A0A4S9UB10_AURPU</name>
<dbReference type="InterPro" id="IPR036610">
    <property type="entry name" value="PEBP-like_sf"/>
</dbReference>
<dbReference type="EMBL" id="QZBJ01000175">
    <property type="protein sequence ID" value="THY67197.1"/>
    <property type="molecule type" value="Genomic_DNA"/>
</dbReference>
<reference evidence="1 2" key="1">
    <citation type="submission" date="2018-10" db="EMBL/GenBank/DDBJ databases">
        <title>Fifty Aureobasidium pullulans genomes reveal a recombining polyextremotolerant generalist.</title>
        <authorList>
            <person name="Gostincar C."/>
            <person name="Turk M."/>
            <person name="Zajc J."/>
            <person name="Gunde-Cimerman N."/>
        </authorList>
    </citation>
    <scope>NUCLEOTIDE SEQUENCE [LARGE SCALE GENOMIC DNA]</scope>
    <source>
        <strain evidence="1 2">EXF-4256</strain>
    </source>
</reference>
<dbReference type="Proteomes" id="UP000305064">
    <property type="component" value="Unassembled WGS sequence"/>
</dbReference>
<dbReference type="AlphaFoldDB" id="A0A4S9UB10"/>
<accession>A0A4S9UB10</accession>
<organism evidence="1 2">
    <name type="scientific">Aureobasidium pullulans</name>
    <name type="common">Black yeast</name>
    <name type="synonym">Pullularia pullulans</name>
    <dbReference type="NCBI Taxonomy" id="5580"/>
    <lineage>
        <taxon>Eukaryota</taxon>
        <taxon>Fungi</taxon>
        <taxon>Dikarya</taxon>
        <taxon>Ascomycota</taxon>
        <taxon>Pezizomycotina</taxon>
        <taxon>Dothideomycetes</taxon>
        <taxon>Dothideomycetidae</taxon>
        <taxon>Dothideales</taxon>
        <taxon>Saccotheciaceae</taxon>
        <taxon>Aureobasidium</taxon>
    </lineage>
</organism>
<comment type="caution">
    <text evidence="1">The sequence shown here is derived from an EMBL/GenBank/DDBJ whole genome shotgun (WGS) entry which is preliminary data.</text>
</comment>
<proteinExistence type="predicted"/>
<sequence>MRAPSQKPRVICSQQLVTANRPLYRYRAERRLLRTRGLTRVGSRRRRVATLSSSRIPFEQLPLQCFQEARKVLNQHRQKKVEDIEAERQKIARLETAPVEPQNKQQHQHRIDSMECYLGTTPDSRRHQRPHGQEEKWRQYARMIIMQRITQMNVVPDVLPAIDPTLNVDISFDPHDVQPGGFVDSRVSEFLAHLNIQP</sequence>
<evidence type="ECO:0000313" key="1">
    <source>
        <dbReference type="EMBL" id="THY67197.1"/>
    </source>
</evidence>
<dbReference type="SUPFAM" id="SSF49777">
    <property type="entry name" value="PEBP-like"/>
    <property type="match status" value="1"/>
</dbReference>
<dbReference type="Gene3D" id="3.90.280.10">
    <property type="entry name" value="PEBP-like"/>
    <property type="match status" value="1"/>
</dbReference>
<protein>
    <submittedName>
        <fullName evidence="1">PEBP-like protein</fullName>
    </submittedName>
</protein>
<evidence type="ECO:0000313" key="2">
    <source>
        <dbReference type="Proteomes" id="UP000305064"/>
    </source>
</evidence>
<gene>
    <name evidence="1" type="ORF">D6C94_10712</name>
</gene>